<keyword evidence="6" id="KW-1133">Transmembrane helix</keyword>
<dbReference type="Gene3D" id="1.50.40.10">
    <property type="entry name" value="Mitochondrial carrier domain"/>
    <property type="match status" value="1"/>
</dbReference>
<evidence type="ECO:0000256" key="7">
    <source>
        <dbReference type="ARBA" id="ARBA00023128"/>
    </source>
</evidence>
<dbReference type="OrthoDB" id="193856at2759"/>
<name>F4PNG9_CACFS</name>
<keyword evidence="7" id="KW-0496">Mitochondrion</keyword>
<evidence type="ECO:0000256" key="1">
    <source>
        <dbReference type="ARBA" id="ARBA00004225"/>
    </source>
</evidence>
<comment type="similarity">
    <text evidence="2 10">Belongs to the mitochondrial carrier (TC 2.A.29) family.</text>
</comment>
<evidence type="ECO:0000256" key="6">
    <source>
        <dbReference type="ARBA" id="ARBA00022989"/>
    </source>
</evidence>
<dbReference type="PRINTS" id="PR00926">
    <property type="entry name" value="MITOCARRIER"/>
</dbReference>
<evidence type="ECO:0000313" key="12">
    <source>
        <dbReference type="EMBL" id="EGG23022.1"/>
    </source>
</evidence>
<dbReference type="AlphaFoldDB" id="F4PNG9"/>
<dbReference type="PANTHER" id="PTHR45624">
    <property type="entry name" value="MITOCHONDRIAL BASIC AMINO ACIDS TRANSPORTER-RELATED"/>
    <property type="match status" value="1"/>
</dbReference>
<keyword evidence="3 10" id="KW-0813">Transport</keyword>
<dbReference type="PROSITE" id="PS50920">
    <property type="entry name" value="SOLCAR"/>
    <property type="match status" value="3"/>
</dbReference>
<feature type="compositionally biased region" description="Low complexity" evidence="11">
    <location>
        <begin position="1"/>
        <end position="22"/>
    </location>
</feature>
<dbReference type="GO" id="GO:0000064">
    <property type="term" value="F:L-ornithine transmembrane transporter activity"/>
    <property type="evidence" value="ECO:0007669"/>
    <property type="project" value="TreeGrafter"/>
</dbReference>
<evidence type="ECO:0000256" key="5">
    <source>
        <dbReference type="ARBA" id="ARBA00022737"/>
    </source>
</evidence>
<dbReference type="EMBL" id="GL883008">
    <property type="protein sequence ID" value="EGG23022.1"/>
    <property type="molecule type" value="Genomic_DNA"/>
</dbReference>
<sequence>MSNNNHNNNNNKSNDNNDSNSSRSILTSIQNTMNNNNNTVQEIKPDDPDPVAGFAAGVARFLAKKGIAGTLSGIVEETAIYPIDLVKTRVQVHPNPNVGFMSMMKEVYKAEGFKGMFRGLSSPLVASAMVSAIQFSTFEKSNQELEEHRLFKDSPETLRYFVAGGSAGILQSFIICPVDVIKSRMQISGHGHSGSTVDMAKSIYRANGLKGFYTGFSATLLRDVPGLGIYFSTYESLKHVFNVHGHHDLSGGGFIKVLLAGGLAGSVYNASTHCFDIAKTLIQTQTTEPKYKGTFDCLNQVVQKQGVKGLFKGFVPTVIRAIPSHGIALFVYELTQAI</sequence>
<dbReference type="SUPFAM" id="SSF103506">
    <property type="entry name" value="Mitochondrial carrier"/>
    <property type="match status" value="1"/>
</dbReference>
<dbReference type="InterPro" id="IPR002067">
    <property type="entry name" value="MCP"/>
</dbReference>
<keyword evidence="4 9" id="KW-0812">Transmembrane</keyword>
<keyword evidence="13" id="KW-1185">Reference proteome</keyword>
<evidence type="ECO:0000256" key="8">
    <source>
        <dbReference type="ARBA" id="ARBA00023136"/>
    </source>
</evidence>
<organism evidence="12 13">
    <name type="scientific">Cavenderia fasciculata</name>
    <name type="common">Slime mold</name>
    <name type="synonym">Dictyostelium fasciculatum</name>
    <dbReference type="NCBI Taxonomy" id="261658"/>
    <lineage>
        <taxon>Eukaryota</taxon>
        <taxon>Amoebozoa</taxon>
        <taxon>Evosea</taxon>
        <taxon>Eumycetozoa</taxon>
        <taxon>Dictyostelia</taxon>
        <taxon>Acytosteliales</taxon>
        <taxon>Cavenderiaceae</taxon>
        <taxon>Cavenderia</taxon>
    </lineage>
</organism>
<comment type="subcellular location">
    <subcellularLocation>
        <location evidence="1">Mitochondrion membrane</location>
        <topology evidence="1">Multi-pass membrane protein</topology>
    </subcellularLocation>
</comment>
<evidence type="ECO:0000256" key="11">
    <source>
        <dbReference type="SAM" id="MobiDB-lite"/>
    </source>
</evidence>
<evidence type="ECO:0000313" key="13">
    <source>
        <dbReference type="Proteomes" id="UP000007797"/>
    </source>
</evidence>
<dbReference type="GO" id="GO:0031966">
    <property type="term" value="C:mitochondrial membrane"/>
    <property type="evidence" value="ECO:0007669"/>
    <property type="project" value="UniProtKB-SubCell"/>
</dbReference>
<dbReference type="KEGG" id="dfa:DFA_05152"/>
<dbReference type="STRING" id="1054147.F4PNG9"/>
<accession>F4PNG9</accession>
<reference evidence="13" key="1">
    <citation type="journal article" date="2011" name="Genome Res.">
        <title>Phylogeny-wide analysis of social amoeba genomes highlights ancient origins for complex intercellular communication.</title>
        <authorList>
            <person name="Heidel A.J."/>
            <person name="Lawal H.M."/>
            <person name="Felder M."/>
            <person name="Schilde C."/>
            <person name="Helps N.R."/>
            <person name="Tunggal B."/>
            <person name="Rivero F."/>
            <person name="John U."/>
            <person name="Schleicher M."/>
            <person name="Eichinger L."/>
            <person name="Platzer M."/>
            <person name="Noegel A.A."/>
            <person name="Schaap P."/>
            <person name="Gloeckner G."/>
        </authorList>
    </citation>
    <scope>NUCLEOTIDE SEQUENCE [LARGE SCALE GENOMIC DNA]</scope>
    <source>
        <strain evidence="13">SH3</strain>
    </source>
</reference>
<keyword evidence="5" id="KW-0677">Repeat</keyword>
<evidence type="ECO:0000256" key="10">
    <source>
        <dbReference type="RuleBase" id="RU000488"/>
    </source>
</evidence>
<dbReference type="OMA" id="TFDCLNQ"/>
<evidence type="ECO:0000256" key="2">
    <source>
        <dbReference type="ARBA" id="ARBA00006375"/>
    </source>
</evidence>
<feature type="repeat" description="Solcar" evidence="9">
    <location>
        <begin position="252"/>
        <end position="338"/>
    </location>
</feature>
<evidence type="ECO:0000256" key="9">
    <source>
        <dbReference type="PROSITE-ProRule" id="PRU00282"/>
    </source>
</evidence>
<gene>
    <name evidence="12" type="primary">mcfY</name>
    <name evidence="12" type="ORF">DFA_05152</name>
</gene>
<feature type="region of interest" description="Disordered" evidence="11">
    <location>
        <begin position="1"/>
        <end position="23"/>
    </location>
</feature>
<evidence type="ECO:0000256" key="3">
    <source>
        <dbReference type="ARBA" id="ARBA00022448"/>
    </source>
</evidence>
<proteinExistence type="inferred from homology"/>
<feature type="repeat" description="Solcar" evidence="9">
    <location>
        <begin position="60"/>
        <end position="144"/>
    </location>
</feature>
<dbReference type="Pfam" id="PF00153">
    <property type="entry name" value="Mito_carr"/>
    <property type="match status" value="3"/>
</dbReference>
<dbReference type="InterPro" id="IPR023395">
    <property type="entry name" value="MCP_dom_sf"/>
</dbReference>
<dbReference type="GO" id="GO:1990575">
    <property type="term" value="P:mitochondrial L-ornithine transmembrane transport"/>
    <property type="evidence" value="ECO:0007669"/>
    <property type="project" value="TreeGrafter"/>
</dbReference>
<dbReference type="InterPro" id="IPR050567">
    <property type="entry name" value="Mitochondrial_Carrier"/>
</dbReference>
<dbReference type="Proteomes" id="UP000007797">
    <property type="component" value="Unassembled WGS sequence"/>
</dbReference>
<dbReference type="GeneID" id="14874833"/>
<dbReference type="InterPro" id="IPR018108">
    <property type="entry name" value="MCP_transmembrane"/>
</dbReference>
<protein>
    <submittedName>
        <fullName evidence="12">Mitochondrial substrate carrier family protein</fullName>
    </submittedName>
</protein>
<evidence type="ECO:0000256" key="4">
    <source>
        <dbReference type="ARBA" id="ARBA00022692"/>
    </source>
</evidence>
<keyword evidence="8 9" id="KW-0472">Membrane</keyword>
<feature type="repeat" description="Solcar" evidence="9">
    <location>
        <begin position="155"/>
        <end position="240"/>
    </location>
</feature>
<dbReference type="PANTHER" id="PTHR45624:SF12">
    <property type="entry name" value="MITOCHONDRIAL ORNITHINE TRANSPORTER 1"/>
    <property type="match status" value="1"/>
</dbReference>
<dbReference type="RefSeq" id="XP_004360873.1">
    <property type="nucleotide sequence ID" value="XM_004360816.1"/>
</dbReference>